<reference evidence="5" key="1">
    <citation type="journal article" date="2015" name="Nature">
        <title>Complex archaea that bridge the gap between prokaryotes and eukaryotes.</title>
        <authorList>
            <person name="Spang A."/>
            <person name="Saw J.H."/>
            <person name="Jorgensen S.L."/>
            <person name="Zaremba-Niedzwiedzka K."/>
            <person name="Martijn J."/>
            <person name="Lind A.E."/>
            <person name="van Eijk R."/>
            <person name="Schleper C."/>
            <person name="Guy L."/>
            <person name="Ettema T.J."/>
        </authorList>
    </citation>
    <scope>NUCLEOTIDE SEQUENCE</scope>
</reference>
<keyword evidence="3" id="KW-0804">Transcription</keyword>
<dbReference type="AlphaFoldDB" id="A0A0F9I4E3"/>
<keyword evidence="1" id="KW-0805">Transcription regulation</keyword>
<proteinExistence type="predicted"/>
<dbReference type="Gene3D" id="1.10.10.10">
    <property type="entry name" value="Winged helix-like DNA-binding domain superfamily/Winged helix DNA-binding domain"/>
    <property type="match status" value="1"/>
</dbReference>
<dbReference type="InterPro" id="IPR036693">
    <property type="entry name" value="TF_LuxR_autoind-bd_dom_sf"/>
</dbReference>
<comment type="caution">
    <text evidence="5">The sequence shown here is derived from an EMBL/GenBank/DDBJ whole genome shotgun (WGS) entry which is preliminary data.</text>
</comment>
<organism evidence="5">
    <name type="scientific">marine sediment metagenome</name>
    <dbReference type="NCBI Taxonomy" id="412755"/>
    <lineage>
        <taxon>unclassified sequences</taxon>
        <taxon>metagenomes</taxon>
        <taxon>ecological metagenomes</taxon>
    </lineage>
</organism>
<dbReference type="SUPFAM" id="SSF46894">
    <property type="entry name" value="C-terminal effector domain of the bipartite response regulators"/>
    <property type="match status" value="1"/>
</dbReference>
<feature type="domain" description="HTH luxR-type" evidence="4">
    <location>
        <begin position="139"/>
        <end position="196"/>
    </location>
</feature>
<dbReference type="GO" id="GO:0006355">
    <property type="term" value="P:regulation of DNA-templated transcription"/>
    <property type="evidence" value="ECO:0007669"/>
    <property type="project" value="InterPro"/>
</dbReference>
<dbReference type="EMBL" id="LAZR01020483">
    <property type="protein sequence ID" value="KKL88710.1"/>
    <property type="molecule type" value="Genomic_DNA"/>
</dbReference>
<dbReference type="SUPFAM" id="SSF75516">
    <property type="entry name" value="Pheromone-binding domain of LuxR-like quorum-sensing transcription factors"/>
    <property type="match status" value="1"/>
</dbReference>
<dbReference type="InterPro" id="IPR005143">
    <property type="entry name" value="TF_LuxR_autoind-bd_dom"/>
</dbReference>
<evidence type="ECO:0000313" key="5">
    <source>
        <dbReference type="EMBL" id="KKL88710.1"/>
    </source>
</evidence>
<protein>
    <recommendedName>
        <fullName evidence="4">HTH luxR-type domain-containing protein</fullName>
    </recommendedName>
</protein>
<evidence type="ECO:0000256" key="1">
    <source>
        <dbReference type="ARBA" id="ARBA00023015"/>
    </source>
</evidence>
<keyword evidence="2" id="KW-0238">DNA-binding</keyword>
<accession>A0A0F9I4E3</accession>
<evidence type="ECO:0000256" key="2">
    <source>
        <dbReference type="ARBA" id="ARBA00023125"/>
    </source>
</evidence>
<evidence type="ECO:0000256" key="3">
    <source>
        <dbReference type="ARBA" id="ARBA00023163"/>
    </source>
</evidence>
<dbReference type="Gene3D" id="3.30.450.80">
    <property type="entry name" value="Transcription factor LuxR-like, autoinducer-binding domain"/>
    <property type="match status" value="1"/>
</dbReference>
<evidence type="ECO:0000259" key="4">
    <source>
        <dbReference type="SMART" id="SM00421"/>
    </source>
</evidence>
<gene>
    <name evidence="5" type="ORF">LCGC14_1921970</name>
</gene>
<dbReference type="SMART" id="SM00421">
    <property type="entry name" value="HTH_LUXR"/>
    <property type="match status" value="1"/>
</dbReference>
<dbReference type="Pfam" id="PF03472">
    <property type="entry name" value="Autoind_bind"/>
    <property type="match status" value="1"/>
</dbReference>
<name>A0A0F9I4E3_9ZZZZ</name>
<dbReference type="InterPro" id="IPR016032">
    <property type="entry name" value="Sig_transdc_resp-reg_C-effctor"/>
</dbReference>
<dbReference type="InterPro" id="IPR036388">
    <property type="entry name" value="WH-like_DNA-bd_sf"/>
</dbReference>
<dbReference type="GO" id="GO:0003677">
    <property type="term" value="F:DNA binding"/>
    <property type="evidence" value="ECO:0007669"/>
    <property type="project" value="UniProtKB-KW"/>
</dbReference>
<dbReference type="InterPro" id="IPR000792">
    <property type="entry name" value="Tscrpt_reg_LuxR_C"/>
</dbReference>
<sequence>MDHKAFADELKRLDAFATEGYVLALHIRFTSAMLHYQTYSQAWKDYYSDHGFFMRDPVVAWAFSSQGWTRWSNPEIHDPFGIFAQAAEFGLRYGVTFSVGPVRARSVASLARRDREFSDREIAVLEKLVHRLHDMSRPPTSLTRAQLDALQSIADGNRHAAAAAKLEISESALKLRLASAREKLMARTTAEAIQRAKDYNLM</sequence>